<dbReference type="Proteomes" id="UP001187734">
    <property type="component" value="Unassembled WGS sequence"/>
</dbReference>
<evidence type="ECO:0000256" key="7">
    <source>
        <dbReference type="SAM" id="Phobius"/>
    </source>
</evidence>
<organism evidence="9 10">
    <name type="scientific">Fusarium torulosum</name>
    <dbReference type="NCBI Taxonomy" id="33205"/>
    <lineage>
        <taxon>Eukaryota</taxon>
        <taxon>Fungi</taxon>
        <taxon>Dikarya</taxon>
        <taxon>Ascomycota</taxon>
        <taxon>Pezizomycotina</taxon>
        <taxon>Sordariomycetes</taxon>
        <taxon>Hypocreomycetidae</taxon>
        <taxon>Hypocreales</taxon>
        <taxon>Nectriaceae</taxon>
        <taxon>Fusarium</taxon>
    </lineage>
</organism>
<feature type="transmembrane region" description="Helical" evidence="7">
    <location>
        <begin position="132"/>
        <end position="154"/>
    </location>
</feature>
<evidence type="ECO:0000313" key="9">
    <source>
        <dbReference type="EMBL" id="SPJ80238.1"/>
    </source>
</evidence>
<evidence type="ECO:0000256" key="6">
    <source>
        <dbReference type="SAM" id="MobiDB-lite"/>
    </source>
</evidence>
<proteinExistence type="inferred from homology"/>
<reference evidence="9" key="1">
    <citation type="submission" date="2018-03" db="EMBL/GenBank/DDBJ databases">
        <authorList>
            <person name="Guldener U."/>
        </authorList>
    </citation>
    <scope>NUCLEOTIDE SEQUENCE</scope>
</reference>
<protein>
    <recommendedName>
        <fullName evidence="8">Rhodopsin domain-containing protein</fullName>
    </recommendedName>
</protein>
<feature type="transmembrane region" description="Helical" evidence="7">
    <location>
        <begin position="180"/>
        <end position="202"/>
    </location>
</feature>
<evidence type="ECO:0000256" key="1">
    <source>
        <dbReference type="ARBA" id="ARBA00004141"/>
    </source>
</evidence>
<feature type="domain" description="Rhodopsin" evidence="8">
    <location>
        <begin position="90"/>
        <end position="275"/>
    </location>
</feature>
<gene>
    <name evidence="9" type="ORF">FTOL_08630</name>
</gene>
<dbReference type="PANTHER" id="PTHR33048">
    <property type="entry name" value="PTH11-LIKE INTEGRAL MEMBRANE PROTEIN (AFU_ORTHOLOGUE AFUA_5G11245)"/>
    <property type="match status" value="1"/>
</dbReference>
<evidence type="ECO:0000256" key="5">
    <source>
        <dbReference type="ARBA" id="ARBA00038359"/>
    </source>
</evidence>
<feature type="transmembrane region" description="Helical" evidence="7">
    <location>
        <begin position="214"/>
        <end position="234"/>
    </location>
</feature>
<dbReference type="InterPro" id="IPR052337">
    <property type="entry name" value="SAT4-like"/>
</dbReference>
<feature type="transmembrane region" description="Helical" evidence="7">
    <location>
        <begin position="27"/>
        <end position="48"/>
    </location>
</feature>
<evidence type="ECO:0000256" key="2">
    <source>
        <dbReference type="ARBA" id="ARBA00022692"/>
    </source>
</evidence>
<keyword evidence="10" id="KW-1185">Reference proteome</keyword>
<feature type="transmembrane region" description="Helical" evidence="7">
    <location>
        <begin position="246"/>
        <end position="268"/>
    </location>
</feature>
<dbReference type="InterPro" id="IPR049326">
    <property type="entry name" value="Rhodopsin_dom_fungi"/>
</dbReference>
<comment type="similarity">
    <text evidence="5">Belongs to the SAT4 family.</text>
</comment>
<dbReference type="PANTHER" id="PTHR33048:SF47">
    <property type="entry name" value="INTEGRAL MEMBRANE PROTEIN-RELATED"/>
    <property type="match status" value="1"/>
</dbReference>
<evidence type="ECO:0000259" key="8">
    <source>
        <dbReference type="Pfam" id="PF20684"/>
    </source>
</evidence>
<dbReference type="EMBL" id="ONZP01000306">
    <property type="protein sequence ID" value="SPJ80238.1"/>
    <property type="molecule type" value="Genomic_DNA"/>
</dbReference>
<feature type="region of interest" description="Disordered" evidence="6">
    <location>
        <begin position="290"/>
        <end position="328"/>
    </location>
</feature>
<comment type="caution">
    <text evidence="9">The sequence shown here is derived from an EMBL/GenBank/DDBJ whole genome shotgun (WGS) entry which is preliminary data.</text>
</comment>
<dbReference type="GO" id="GO:0016020">
    <property type="term" value="C:membrane"/>
    <property type="evidence" value="ECO:0007669"/>
    <property type="project" value="UniProtKB-SubCell"/>
</dbReference>
<dbReference type="AlphaFoldDB" id="A0AAE8ME18"/>
<accession>A0AAE8ME18</accession>
<evidence type="ECO:0000256" key="3">
    <source>
        <dbReference type="ARBA" id="ARBA00022989"/>
    </source>
</evidence>
<feature type="transmembrane region" description="Helical" evidence="7">
    <location>
        <begin position="93"/>
        <end position="120"/>
    </location>
</feature>
<evidence type="ECO:0000256" key="4">
    <source>
        <dbReference type="ARBA" id="ARBA00023136"/>
    </source>
</evidence>
<feature type="transmembrane region" description="Helical" evidence="7">
    <location>
        <begin position="60"/>
        <end position="81"/>
    </location>
</feature>
<evidence type="ECO:0000313" key="10">
    <source>
        <dbReference type="Proteomes" id="UP001187734"/>
    </source>
</evidence>
<dbReference type="Pfam" id="PF20684">
    <property type="entry name" value="Fung_rhodopsin"/>
    <property type="match status" value="1"/>
</dbReference>
<keyword evidence="4 7" id="KW-0472">Membrane</keyword>
<comment type="subcellular location">
    <subcellularLocation>
        <location evidence="1">Membrane</location>
        <topology evidence="1">Multi-pass membrane protein</topology>
    </subcellularLocation>
</comment>
<name>A0AAE8ME18_9HYPO</name>
<sequence>MVNGTKGLMAPSKSHDDNFDNPQKNTIIIGMNYCFLSFQFLVLLCILWQLFCSKRRERRFRIFIILPACVLTAAAGLLIAIGDVTQVNTLVFAAMLLLILGTAVARLEIFIAYCWVLEVCRVLEVCQSAHNVIRLAGVLVVASSIAAWFALLFACQPIDASWNLRHSEVAQCIDRYPFHILQAVTGTVADFTAMVVMLTICLPLQRPWKKKAILLAQCSSGILLPVPAVLRLAILATTRKDPDTAFVPAPVILCFVIEANLAIIYSSISGFKKFVREFTNKGSRDAASMVNSAMGGRQGGMFRESASRLGDDDGSTNTTGSVAGDSAGRGSRIELLDRTVG</sequence>
<keyword evidence="2 7" id="KW-0812">Transmembrane</keyword>
<keyword evidence="3 7" id="KW-1133">Transmembrane helix</keyword>